<proteinExistence type="inferred from homology"/>
<evidence type="ECO:0000256" key="2">
    <source>
        <dbReference type="ARBA" id="ARBA00005262"/>
    </source>
</evidence>
<comment type="subcellular location">
    <subcellularLocation>
        <location evidence="1">Cell membrane</location>
        <topology evidence="1">Multi-pass membrane protein</topology>
    </subcellularLocation>
</comment>
<accession>G9X1T9</accession>
<dbReference type="InterPro" id="IPR052518">
    <property type="entry name" value="CHR_Transporter"/>
</dbReference>
<feature type="transmembrane region" description="Helical" evidence="7">
    <location>
        <begin position="72"/>
        <end position="91"/>
    </location>
</feature>
<organism evidence="8 9">
    <name type="scientific">Peptoanaerobacter stomatis</name>
    <dbReference type="NCBI Taxonomy" id="796937"/>
    <lineage>
        <taxon>Bacteria</taxon>
        <taxon>Bacillati</taxon>
        <taxon>Bacillota</taxon>
        <taxon>Clostridia</taxon>
        <taxon>Peptostreptococcales</taxon>
        <taxon>Filifactoraceae</taxon>
        <taxon>Peptoanaerobacter</taxon>
    </lineage>
</organism>
<evidence type="ECO:0000313" key="8">
    <source>
        <dbReference type="EMBL" id="EHL13062.1"/>
    </source>
</evidence>
<dbReference type="Pfam" id="PF02417">
    <property type="entry name" value="Chromate_transp"/>
    <property type="match status" value="1"/>
</dbReference>
<comment type="similarity">
    <text evidence="2">Belongs to the chromate ion transporter (CHR) (TC 2.A.51) family.</text>
</comment>
<dbReference type="BioCyc" id="EBAC796937-HMP:GMGH-362-MONOMER"/>
<reference evidence="8 9" key="1">
    <citation type="submission" date="2011-08" db="EMBL/GenBank/DDBJ databases">
        <title>The Genome Sequence of Eubacteriaceae bacterium ACC19a.</title>
        <authorList>
            <consortium name="The Broad Institute Genome Sequencing Platform"/>
            <person name="Earl A."/>
            <person name="Ward D."/>
            <person name="Feldgarden M."/>
            <person name="Gevers D."/>
            <person name="Sizova M."/>
            <person name="Hazen A."/>
            <person name="Epstein S."/>
            <person name="Young S.K."/>
            <person name="Zeng Q."/>
            <person name="Gargeya S."/>
            <person name="Fitzgerald M."/>
            <person name="Haas B."/>
            <person name="Abouelleil A."/>
            <person name="Alvarado L."/>
            <person name="Arachchi H.M."/>
            <person name="Berlin A."/>
            <person name="Brown A."/>
            <person name="Chapman S.B."/>
            <person name="Chen Z."/>
            <person name="Dunbar C."/>
            <person name="Freedman E."/>
            <person name="Gearin G."/>
            <person name="Gellesch M."/>
            <person name="Goldberg J."/>
            <person name="Griggs A."/>
            <person name="Gujja S."/>
            <person name="Heiman D."/>
            <person name="Howarth C."/>
            <person name="Larson L."/>
            <person name="Lui A."/>
            <person name="MacDonald P.J.P."/>
            <person name="Montmayeur A."/>
            <person name="Murphy C."/>
            <person name="Neiman D."/>
            <person name="Pearson M."/>
            <person name="Priest M."/>
            <person name="Roberts A."/>
            <person name="Saif S."/>
            <person name="Shea T."/>
            <person name="Shenoy N."/>
            <person name="Sisk P."/>
            <person name="Stolte C."/>
            <person name="Sykes S."/>
            <person name="Wortman J."/>
            <person name="Nusbaum C."/>
            <person name="Birren B."/>
        </authorList>
    </citation>
    <scope>NUCLEOTIDE SEQUENCE [LARGE SCALE GENOMIC DNA]</scope>
    <source>
        <strain evidence="8 9">ACC19a</strain>
    </source>
</reference>
<dbReference type="PANTHER" id="PTHR43663">
    <property type="entry name" value="CHROMATE TRANSPORT PROTEIN-RELATED"/>
    <property type="match status" value="1"/>
</dbReference>
<evidence type="ECO:0000313" key="9">
    <source>
        <dbReference type="Proteomes" id="UP000006437"/>
    </source>
</evidence>
<keyword evidence="6 7" id="KW-0472">Membrane</keyword>
<dbReference type="Proteomes" id="UP000006437">
    <property type="component" value="Unassembled WGS sequence"/>
</dbReference>
<feature type="transmembrane region" description="Helical" evidence="7">
    <location>
        <begin position="135"/>
        <end position="153"/>
    </location>
</feature>
<evidence type="ECO:0000256" key="7">
    <source>
        <dbReference type="SAM" id="Phobius"/>
    </source>
</evidence>
<feature type="transmembrane region" description="Helical" evidence="7">
    <location>
        <begin position="6"/>
        <end position="26"/>
    </location>
</feature>
<evidence type="ECO:0000256" key="4">
    <source>
        <dbReference type="ARBA" id="ARBA00022692"/>
    </source>
</evidence>
<feature type="transmembrane region" description="Helical" evidence="7">
    <location>
        <begin position="159"/>
        <end position="177"/>
    </location>
</feature>
<evidence type="ECO:0000256" key="6">
    <source>
        <dbReference type="ARBA" id="ARBA00023136"/>
    </source>
</evidence>
<evidence type="ECO:0000256" key="5">
    <source>
        <dbReference type="ARBA" id="ARBA00022989"/>
    </source>
</evidence>
<dbReference type="EMBL" id="AFZE01000045">
    <property type="protein sequence ID" value="EHL13062.1"/>
    <property type="molecule type" value="Genomic_DNA"/>
</dbReference>
<feature type="transmembrane region" description="Helical" evidence="7">
    <location>
        <begin position="111"/>
        <end position="128"/>
    </location>
</feature>
<keyword evidence="4 7" id="KW-0812">Transmembrane</keyword>
<dbReference type="GO" id="GO:0015109">
    <property type="term" value="F:chromate transmembrane transporter activity"/>
    <property type="evidence" value="ECO:0007669"/>
    <property type="project" value="InterPro"/>
</dbReference>
<evidence type="ECO:0000256" key="3">
    <source>
        <dbReference type="ARBA" id="ARBA00022475"/>
    </source>
</evidence>
<keyword evidence="5 7" id="KW-1133">Transmembrane helix</keyword>
<comment type="caution">
    <text evidence="8">The sequence shown here is derived from an EMBL/GenBank/DDBJ whole genome shotgun (WGS) entry which is preliminary data.</text>
</comment>
<keyword evidence="3" id="KW-1003">Cell membrane</keyword>
<dbReference type="AlphaFoldDB" id="G9X1T9"/>
<name>G9X1T9_9FIRM</name>
<sequence length="178" mass="19940">MHTLISTYLIFFKIGAVSFGGGYAMLPFIEEEIIKRAHYLTYNEFLDILAISQITPGPIAINAATFIGLKHIGILGAALATLGIVSGPFIFMNLASLFLDKYKNSKFLENILHHIRPVTVALIFSAFLSTFQKSILDIKSLMIFIISFIVLYSKKFHPILVIFMFGFLGIILTYLKIL</sequence>
<dbReference type="PATRIC" id="fig|796937.3.peg.1584"/>
<dbReference type="HOGENOM" id="CLU_018106_1_2_9"/>
<evidence type="ECO:0008006" key="10">
    <source>
        <dbReference type="Google" id="ProtNLM"/>
    </source>
</evidence>
<protein>
    <recommendedName>
        <fullName evidence="10">Chromate transport protein</fullName>
    </recommendedName>
</protein>
<dbReference type="GO" id="GO:0005886">
    <property type="term" value="C:plasma membrane"/>
    <property type="evidence" value="ECO:0007669"/>
    <property type="project" value="UniProtKB-SubCell"/>
</dbReference>
<dbReference type="InterPro" id="IPR003370">
    <property type="entry name" value="Chromate_transpt"/>
</dbReference>
<dbReference type="RefSeq" id="WP_009524599.1">
    <property type="nucleotide sequence ID" value="NZ_JH414547.1"/>
</dbReference>
<evidence type="ECO:0000256" key="1">
    <source>
        <dbReference type="ARBA" id="ARBA00004651"/>
    </source>
</evidence>
<dbReference type="PANTHER" id="PTHR43663:SF1">
    <property type="entry name" value="CHROMATE TRANSPORTER"/>
    <property type="match status" value="1"/>
</dbReference>
<gene>
    <name evidence="8" type="ORF">HMPREF9629_00362</name>
</gene>